<feature type="chain" id="PRO_5003543632" description="Cathelicidin antimicrobial peptide" evidence="15">
    <location>
        <begin position="30"/>
        <end position="171"/>
    </location>
</feature>
<comment type="similarity">
    <text evidence="3">Belongs to the cathelicidin family.</text>
</comment>
<evidence type="ECO:0000256" key="3">
    <source>
        <dbReference type="ARBA" id="ARBA00005320"/>
    </source>
</evidence>
<evidence type="ECO:0000256" key="8">
    <source>
        <dbReference type="ARBA" id="ARBA00022729"/>
    </source>
</evidence>
<comment type="subcellular location">
    <subcellularLocation>
        <location evidence="2">Secreted</location>
    </subcellularLocation>
    <subcellularLocation>
        <location evidence="1">Vesicle</location>
    </subcellularLocation>
</comment>
<gene>
    <name evidence="17" type="primary">CAMP</name>
</gene>
<dbReference type="FunFam" id="3.10.450.10:FF:000003">
    <property type="entry name" value="Cathelicidin antimicrobial peptide"/>
    <property type="match status" value="1"/>
</dbReference>
<dbReference type="InParanoid" id="H0WLW9"/>
<comment type="function">
    <text evidence="12">Exhibits antimicrobial activity against E.coli and B.megaterium (in vitro).</text>
</comment>
<keyword evidence="7" id="KW-0399">Innate immunity</keyword>
<dbReference type="GeneID" id="100943189"/>
<dbReference type="GO" id="GO:0050830">
    <property type="term" value="P:defense response to Gram-positive bacterium"/>
    <property type="evidence" value="ECO:0007669"/>
    <property type="project" value="Ensembl"/>
</dbReference>
<dbReference type="Proteomes" id="UP000005225">
    <property type="component" value="Unassembled WGS sequence"/>
</dbReference>
<dbReference type="EMBL" id="AAQR03163798">
    <property type="status" value="NOT_ANNOTATED_CDS"/>
    <property type="molecule type" value="Genomic_DNA"/>
</dbReference>
<dbReference type="AlphaFoldDB" id="H0WLW9"/>
<evidence type="ECO:0000256" key="2">
    <source>
        <dbReference type="ARBA" id="ARBA00004613"/>
    </source>
</evidence>
<feature type="signal peptide" evidence="15">
    <location>
        <begin position="1"/>
        <end position="29"/>
    </location>
</feature>
<evidence type="ECO:0000256" key="15">
    <source>
        <dbReference type="SAM" id="SignalP"/>
    </source>
</evidence>
<dbReference type="GO" id="GO:0061844">
    <property type="term" value="P:antimicrobial humoral immune response mediated by antimicrobial peptide"/>
    <property type="evidence" value="ECO:0007669"/>
    <property type="project" value="Ensembl"/>
</dbReference>
<evidence type="ECO:0000256" key="9">
    <source>
        <dbReference type="ARBA" id="ARBA00022859"/>
    </source>
</evidence>
<evidence type="ECO:0000256" key="11">
    <source>
        <dbReference type="ARBA" id="ARBA00023157"/>
    </source>
</evidence>
<dbReference type="Ensembl" id="ENSOGAT00000003000.2">
    <property type="protein sequence ID" value="ENSOGAP00000002682.2"/>
    <property type="gene ID" value="ENSOGAG00000002998.2"/>
</dbReference>
<reference evidence="17" key="3">
    <citation type="submission" date="2025-09" db="UniProtKB">
        <authorList>
            <consortium name="Ensembl"/>
        </authorList>
    </citation>
    <scope>IDENTIFICATION</scope>
</reference>
<dbReference type="OrthoDB" id="9930485at2759"/>
<keyword evidence="8 15" id="KW-0732">Signal</keyword>
<dbReference type="SUPFAM" id="SSF54403">
    <property type="entry name" value="Cystatin/monellin"/>
    <property type="match status" value="1"/>
</dbReference>
<evidence type="ECO:0000256" key="5">
    <source>
        <dbReference type="ARBA" id="ARBA00022525"/>
    </source>
</evidence>
<dbReference type="Pfam" id="PF12153">
    <property type="entry name" value="CAP18_C"/>
    <property type="match status" value="1"/>
</dbReference>
<organism evidence="17 18">
    <name type="scientific">Otolemur garnettii</name>
    <name type="common">Small-eared galago</name>
    <name type="synonym">Garnett's greater bushbaby</name>
    <dbReference type="NCBI Taxonomy" id="30611"/>
    <lineage>
        <taxon>Eukaryota</taxon>
        <taxon>Metazoa</taxon>
        <taxon>Chordata</taxon>
        <taxon>Craniata</taxon>
        <taxon>Vertebrata</taxon>
        <taxon>Euteleostomi</taxon>
        <taxon>Mammalia</taxon>
        <taxon>Eutheria</taxon>
        <taxon>Euarchontoglires</taxon>
        <taxon>Primates</taxon>
        <taxon>Strepsirrhini</taxon>
        <taxon>Lorisiformes</taxon>
        <taxon>Galagidae</taxon>
        <taxon>Otolemur</taxon>
    </lineage>
</organism>
<dbReference type="Gene3D" id="3.10.450.10">
    <property type="match status" value="1"/>
</dbReference>
<dbReference type="RefSeq" id="XP_012667340.1">
    <property type="nucleotide sequence ID" value="XM_012811886.1"/>
</dbReference>
<dbReference type="PANTHER" id="PTHR10206">
    <property type="entry name" value="CATHELICIDIN"/>
    <property type="match status" value="1"/>
</dbReference>
<dbReference type="GO" id="GO:0002227">
    <property type="term" value="P:innate immune response in mucosa"/>
    <property type="evidence" value="ECO:0007669"/>
    <property type="project" value="Ensembl"/>
</dbReference>
<reference evidence="17" key="2">
    <citation type="submission" date="2025-08" db="UniProtKB">
        <authorList>
            <consortium name="Ensembl"/>
        </authorList>
    </citation>
    <scope>IDENTIFICATION</scope>
</reference>
<dbReference type="GO" id="GO:1990000">
    <property type="term" value="P:amyloid fibril formation"/>
    <property type="evidence" value="ECO:0007669"/>
    <property type="project" value="Ensembl"/>
</dbReference>
<dbReference type="InterPro" id="IPR046350">
    <property type="entry name" value="Cystatin_sf"/>
</dbReference>
<evidence type="ECO:0000256" key="13">
    <source>
        <dbReference type="ARBA" id="ARBA00045864"/>
    </source>
</evidence>
<dbReference type="GeneTree" id="ENSGT00390000000410"/>
<evidence type="ECO:0000313" key="17">
    <source>
        <dbReference type="Ensembl" id="ENSOGAP00000002682.2"/>
    </source>
</evidence>
<evidence type="ECO:0000256" key="7">
    <source>
        <dbReference type="ARBA" id="ARBA00022588"/>
    </source>
</evidence>
<evidence type="ECO:0000256" key="4">
    <source>
        <dbReference type="ARBA" id="ARBA00020412"/>
    </source>
</evidence>
<comment type="function">
    <text evidence="13">Antimicrobial protein that is an integral component of the innate immune system. Binds to bacterial lipopolysaccharides (LPS). Acts via neutrophil N-formyl peptide receptors to enhance the release of CXCL2. Postsecretory processing generates multiple cathelicidin antimicrobial peptides with various lengths which act as a topical antimicrobial defense in sweat on skin. The unprocessed precursor form, cathelicidin antimicrobial peptide, inhibits the growth of Gram-negative E.coli and E.aerogenes with efficiencies comparable to that of the mature peptide LL-37 (in vitro).</text>
</comment>
<keyword evidence="11" id="KW-1015">Disulfide bond</keyword>
<dbReference type="GO" id="GO:0050829">
    <property type="term" value="P:defense response to Gram-negative bacterium"/>
    <property type="evidence" value="ECO:0007669"/>
    <property type="project" value="Ensembl"/>
</dbReference>
<dbReference type="InterPro" id="IPR022746">
    <property type="entry name" value="Cathlecidin_C"/>
</dbReference>
<evidence type="ECO:0000259" key="16">
    <source>
        <dbReference type="Pfam" id="PF12153"/>
    </source>
</evidence>
<dbReference type="PROSITE" id="PS00947">
    <property type="entry name" value="CATHELICIDINS_2"/>
    <property type="match status" value="1"/>
</dbReference>
<dbReference type="GO" id="GO:0042581">
    <property type="term" value="C:specific granule"/>
    <property type="evidence" value="ECO:0007669"/>
    <property type="project" value="Ensembl"/>
</dbReference>
<keyword evidence="10" id="KW-0044">Antibiotic</keyword>
<dbReference type="GO" id="GO:0005615">
    <property type="term" value="C:extracellular space"/>
    <property type="evidence" value="ECO:0007669"/>
    <property type="project" value="Ensembl"/>
</dbReference>
<dbReference type="PANTHER" id="PTHR10206:SF2">
    <property type="entry name" value="CATHELICIDIN ANTIMICROBIAL PEPTIDE"/>
    <property type="match status" value="1"/>
</dbReference>
<dbReference type="STRING" id="30611.ENSOGAP00000002682"/>
<comment type="subunit">
    <text evidence="14">Monomer, homodimer or homotrimer (in vitro). Oligomerizes as tetra- or hexamer in solution (in vitro).</text>
</comment>
<dbReference type="PROSITE" id="PS00946">
    <property type="entry name" value="CATHELICIDINS_1"/>
    <property type="match status" value="1"/>
</dbReference>
<proteinExistence type="inferred from homology"/>
<name>H0WLW9_OTOGA</name>
<dbReference type="GO" id="GO:0001530">
    <property type="term" value="F:lipopolysaccharide binding"/>
    <property type="evidence" value="ECO:0007669"/>
    <property type="project" value="TreeGrafter"/>
</dbReference>
<keyword evidence="9" id="KW-0391">Immunity</keyword>
<accession>H0WLW9</accession>
<dbReference type="KEGG" id="oga:100943189"/>
<keyword evidence="5" id="KW-0964">Secreted</keyword>
<keyword evidence="6" id="KW-0929">Antimicrobial</keyword>
<dbReference type="OMA" id="TIMETEC"/>
<dbReference type="FunCoup" id="H0WLW9">
    <property type="interactions" value="249"/>
</dbReference>
<dbReference type="Pfam" id="PF00666">
    <property type="entry name" value="Cathelicidins"/>
    <property type="match status" value="1"/>
</dbReference>
<reference evidence="18" key="1">
    <citation type="submission" date="2011-03" db="EMBL/GenBank/DDBJ databases">
        <title>Version 3 of the genome sequence of Otolemur garnettii (Bushbaby).</title>
        <authorList>
            <consortium name="The Broad Institute Genome Sequencing Platform"/>
            <person name="Di Palma F."/>
            <person name="Johnson J."/>
            <person name="Lander E.S."/>
            <person name="Lindblad-Toh K."/>
            <person name="Jaffe D.B."/>
            <person name="Gnerre S."/>
            <person name="MacCallum I."/>
            <person name="Przybylski D."/>
            <person name="Ribeiro F.J."/>
            <person name="Burton J.N."/>
            <person name="Walker B.J."/>
            <person name="Sharpe T."/>
            <person name="Hall G."/>
        </authorList>
    </citation>
    <scope>NUCLEOTIDE SEQUENCE [LARGE SCALE GENOMIC DNA]</scope>
</reference>
<dbReference type="HOGENOM" id="CLU_121724_1_1_1"/>
<sequence length="171" mass="19300">METQRDGSFLGWWSLVLLLLGLVTPLATAQALSYKEAVLRAVDGFNQRSSEANLYRLLDLEQQSKGDDDPDTPKPVNFLVKETVCSRTTQQPPEQCDFKEDGLVKRCVGTVTLDQIRGSFDITCDELQNTKKAARLGGFLRRGVEEFGRKLENIGRKIKEFFQNLAPRMES</sequence>
<dbReference type="GO" id="GO:0042119">
    <property type="term" value="P:neutrophil activation"/>
    <property type="evidence" value="ECO:0007669"/>
    <property type="project" value="Ensembl"/>
</dbReference>
<evidence type="ECO:0000256" key="14">
    <source>
        <dbReference type="ARBA" id="ARBA00046970"/>
    </source>
</evidence>
<evidence type="ECO:0000256" key="6">
    <source>
        <dbReference type="ARBA" id="ARBA00022529"/>
    </source>
</evidence>
<dbReference type="GO" id="GO:0019731">
    <property type="term" value="P:antibacterial humoral response"/>
    <property type="evidence" value="ECO:0007669"/>
    <property type="project" value="Ensembl"/>
</dbReference>
<protein>
    <recommendedName>
        <fullName evidence="4">Cathelicidin antimicrobial peptide</fullName>
    </recommendedName>
</protein>
<evidence type="ECO:0000313" key="18">
    <source>
        <dbReference type="Proteomes" id="UP000005225"/>
    </source>
</evidence>
<evidence type="ECO:0000256" key="12">
    <source>
        <dbReference type="ARBA" id="ARBA00034459"/>
    </source>
</evidence>
<dbReference type="InterPro" id="IPR018216">
    <property type="entry name" value="Cathelicidin_CS"/>
</dbReference>
<dbReference type="GO" id="GO:0051873">
    <property type="term" value="P:killing by host of symbiont cells"/>
    <property type="evidence" value="ECO:0007669"/>
    <property type="project" value="Ensembl"/>
</dbReference>
<dbReference type="CTD" id="820"/>
<evidence type="ECO:0000256" key="10">
    <source>
        <dbReference type="ARBA" id="ARBA00023022"/>
    </source>
</evidence>
<keyword evidence="18" id="KW-1185">Reference proteome</keyword>
<dbReference type="eggNOG" id="ENOG502SAES">
    <property type="taxonomic scope" value="Eukaryota"/>
</dbReference>
<dbReference type="InterPro" id="IPR001894">
    <property type="entry name" value="Cathelicidin-like"/>
</dbReference>
<feature type="domain" description="Cathelicidin antimicrobial peptide C-terminal" evidence="16">
    <location>
        <begin position="137"/>
        <end position="164"/>
    </location>
</feature>
<evidence type="ECO:0000256" key="1">
    <source>
        <dbReference type="ARBA" id="ARBA00004373"/>
    </source>
</evidence>